<proteinExistence type="predicted"/>
<organism evidence="2 3">
    <name type="scientific">Paenibacillus agilis</name>
    <dbReference type="NCBI Taxonomy" id="3020863"/>
    <lineage>
        <taxon>Bacteria</taxon>
        <taxon>Bacillati</taxon>
        <taxon>Bacillota</taxon>
        <taxon>Bacilli</taxon>
        <taxon>Bacillales</taxon>
        <taxon>Paenibacillaceae</taxon>
        <taxon>Paenibacillus</taxon>
    </lineage>
</organism>
<dbReference type="OrthoDB" id="9773856at2"/>
<dbReference type="InterPro" id="IPR029052">
    <property type="entry name" value="Metallo-depent_PP-like"/>
</dbReference>
<gene>
    <name evidence="2" type="ORF">FPZ44_03765</name>
</gene>
<dbReference type="PANTHER" id="PTHR30337:SF0">
    <property type="entry name" value="NUCLEASE SBCCD SUBUNIT D"/>
    <property type="match status" value="1"/>
</dbReference>
<accession>A0A559IX89</accession>
<keyword evidence="2" id="KW-0540">Nuclease</keyword>
<evidence type="ECO:0000259" key="1">
    <source>
        <dbReference type="Pfam" id="PF00149"/>
    </source>
</evidence>
<evidence type="ECO:0000313" key="2">
    <source>
        <dbReference type="EMBL" id="TVX92254.1"/>
    </source>
</evidence>
<keyword evidence="2" id="KW-0269">Exonuclease</keyword>
<keyword evidence="2" id="KW-0378">Hydrolase</keyword>
<dbReference type="AlphaFoldDB" id="A0A559IX89"/>
<dbReference type="RefSeq" id="WP_144987537.1">
    <property type="nucleotide sequence ID" value="NZ_VNJK01000001.1"/>
</dbReference>
<protein>
    <submittedName>
        <fullName evidence="2">Exonuclease SbcD</fullName>
    </submittedName>
</protein>
<sequence length="335" mass="36949">MRFLLGGDPHARGTNPRNRKDDYKAALIAKLKELFYLGEQKKAEAVILSGDFFDLPDVANSVLNEFADVMNECPIPIYTTAGNHDIPGYNIQAYANTSLRLLERIVPKLHVINDPAQPIYFGRQDEVVITFTPYSGKIDVDGYGYSPENLITPGHNPYRIHVAHGMLLDHTPPFDRFTLVQEVKTSANMVLTGHDHTGYGVYRRGDGVIFCNPGSLTRLSASESEIKRTVQVALIDVQTIGGLNPGDWSHQASIELIPLQSAAPGPDVLDRSKIEADQQRQYAMESFAALVQTATGERVLLDIPQIVDTIAEQNNIPAEVREAAMAKIEEARTAV</sequence>
<dbReference type="Proteomes" id="UP000318102">
    <property type="component" value="Unassembled WGS sequence"/>
</dbReference>
<dbReference type="InterPro" id="IPR004843">
    <property type="entry name" value="Calcineurin-like_PHP"/>
</dbReference>
<dbReference type="Gene3D" id="3.60.21.10">
    <property type="match status" value="1"/>
</dbReference>
<dbReference type="InterPro" id="IPR050535">
    <property type="entry name" value="DNA_Repair-Maintenance_Comp"/>
</dbReference>
<keyword evidence="3" id="KW-1185">Reference proteome</keyword>
<dbReference type="GO" id="GO:0004527">
    <property type="term" value="F:exonuclease activity"/>
    <property type="evidence" value="ECO:0007669"/>
    <property type="project" value="UniProtKB-KW"/>
</dbReference>
<feature type="domain" description="Calcineurin-like phosphoesterase" evidence="1">
    <location>
        <begin position="1"/>
        <end position="197"/>
    </location>
</feature>
<dbReference type="EMBL" id="VNJK01000001">
    <property type="protein sequence ID" value="TVX92254.1"/>
    <property type="molecule type" value="Genomic_DNA"/>
</dbReference>
<dbReference type="PANTHER" id="PTHR30337">
    <property type="entry name" value="COMPONENT OF ATP-DEPENDENT DSDNA EXONUCLEASE"/>
    <property type="match status" value="1"/>
</dbReference>
<evidence type="ECO:0000313" key="3">
    <source>
        <dbReference type="Proteomes" id="UP000318102"/>
    </source>
</evidence>
<dbReference type="Pfam" id="PF00149">
    <property type="entry name" value="Metallophos"/>
    <property type="match status" value="1"/>
</dbReference>
<reference evidence="2 3" key="1">
    <citation type="submission" date="2019-07" db="EMBL/GenBank/DDBJ databases">
        <authorList>
            <person name="Kim J."/>
        </authorList>
    </citation>
    <scope>NUCLEOTIDE SEQUENCE [LARGE SCALE GENOMIC DNA]</scope>
    <source>
        <strain evidence="2 3">N4</strain>
    </source>
</reference>
<name>A0A559IX89_9BACL</name>
<comment type="caution">
    <text evidence="2">The sequence shown here is derived from an EMBL/GenBank/DDBJ whole genome shotgun (WGS) entry which is preliminary data.</text>
</comment>
<dbReference type="SUPFAM" id="SSF56300">
    <property type="entry name" value="Metallo-dependent phosphatases"/>
    <property type="match status" value="1"/>
</dbReference>